<dbReference type="InParanoid" id="A0A1Y2M170"/>
<dbReference type="PANTHER" id="PTHR43248">
    <property type="entry name" value="2-SUCCINYL-6-HYDROXY-2,4-CYCLOHEXADIENE-1-CARBOXYLATE SYNTHASE"/>
    <property type="match status" value="1"/>
</dbReference>
<dbReference type="AlphaFoldDB" id="A0A1Y2M170"/>
<evidence type="ECO:0000313" key="6">
    <source>
        <dbReference type="Proteomes" id="UP000193240"/>
    </source>
</evidence>
<dbReference type="PANTHER" id="PTHR43248:SF25">
    <property type="entry name" value="AB HYDROLASE-1 DOMAIN-CONTAINING PROTEIN-RELATED"/>
    <property type="match status" value="1"/>
</dbReference>
<reference evidence="5 6" key="1">
    <citation type="journal article" date="2017" name="Genome Announc.">
        <title>Genome sequence of the saprophytic ascomycete Epicoccum nigrum ICMP 19927 strain isolated from New Zealand.</title>
        <authorList>
            <person name="Fokin M."/>
            <person name="Fleetwood D."/>
            <person name="Weir B.S."/>
            <person name="Villas-Boas S.G."/>
        </authorList>
    </citation>
    <scope>NUCLEOTIDE SEQUENCE [LARGE SCALE GENOMIC DNA]</scope>
    <source>
        <strain evidence="5 6">ICMP 19927</strain>
    </source>
</reference>
<evidence type="ECO:0000313" key="5">
    <source>
        <dbReference type="EMBL" id="OSS49529.1"/>
    </source>
</evidence>
<evidence type="ECO:0000256" key="3">
    <source>
        <dbReference type="SAM" id="Phobius"/>
    </source>
</evidence>
<proteinExistence type="inferred from homology"/>
<dbReference type="Gene3D" id="3.40.50.1820">
    <property type="entry name" value="alpha/beta hydrolase"/>
    <property type="match status" value="1"/>
</dbReference>
<dbReference type="Proteomes" id="UP000193240">
    <property type="component" value="Unassembled WGS sequence"/>
</dbReference>
<protein>
    <recommendedName>
        <fullName evidence="4">Peptidase S33 tripeptidyl aminopeptidase-like C-terminal domain-containing protein</fullName>
    </recommendedName>
</protein>
<keyword evidence="3" id="KW-0472">Membrane</keyword>
<dbReference type="SUPFAM" id="SSF53474">
    <property type="entry name" value="alpha/beta-Hydrolases"/>
    <property type="match status" value="2"/>
</dbReference>
<evidence type="ECO:0000256" key="1">
    <source>
        <dbReference type="ARBA" id="ARBA00010088"/>
    </source>
</evidence>
<gene>
    <name evidence="5" type="ORF">B5807_06015</name>
</gene>
<dbReference type="STRING" id="105696.A0A1Y2M170"/>
<dbReference type="InterPro" id="IPR029058">
    <property type="entry name" value="AB_hydrolase_fold"/>
</dbReference>
<organism evidence="5 6">
    <name type="scientific">Epicoccum nigrum</name>
    <name type="common">Soil fungus</name>
    <name type="synonym">Epicoccum purpurascens</name>
    <dbReference type="NCBI Taxonomy" id="105696"/>
    <lineage>
        <taxon>Eukaryota</taxon>
        <taxon>Fungi</taxon>
        <taxon>Dikarya</taxon>
        <taxon>Ascomycota</taxon>
        <taxon>Pezizomycotina</taxon>
        <taxon>Dothideomycetes</taxon>
        <taxon>Pleosporomycetidae</taxon>
        <taxon>Pleosporales</taxon>
        <taxon>Pleosporineae</taxon>
        <taxon>Didymellaceae</taxon>
        <taxon>Epicoccum</taxon>
    </lineage>
</organism>
<dbReference type="EMBL" id="KZ107843">
    <property type="protein sequence ID" value="OSS49529.1"/>
    <property type="molecule type" value="Genomic_DNA"/>
</dbReference>
<dbReference type="OMA" id="FAQRNWE"/>
<dbReference type="Pfam" id="PF08386">
    <property type="entry name" value="Abhydrolase_4"/>
    <property type="match status" value="1"/>
</dbReference>
<keyword evidence="3" id="KW-1133">Transmembrane helix</keyword>
<name>A0A1Y2M170_EPING</name>
<dbReference type="InterPro" id="IPR051601">
    <property type="entry name" value="Serine_prot/Carboxylest_S33"/>
</dbReference>
<keyword evidence="2" id="KW-0378">Hydrolase</keyword>
<feature type="domain" description="Peptidase S33 tripeptidyl aminopeptidase-like C-terminal" evidence="4">
    <location>
        <begin position="513"/>
        <end position="614"/>
    </location>
</feature>
<sequence length="697" mass="76310">MKRWIEQSDATSVPRRQASAHTLALTIIFTVLVLFAGIDTICPSFMHQFFLEAGSQSQAGVVSPTYRSFDWAQIEPKEHFEFHKCFDGFECAKLSLPLDYFNGSHPEKRVSVAIAKLPAKIPVADKRYGGPILLNPGGPGGPGAQFALSAAKSIQYIVDATSDPASAGKDARFFDIIGFDPRGIGETEPLAKCISDPAAAWSWRLREIEEGILGSSDAALGRLWAMSHAFGSSCALAKGGEDDPDIKQYVATAFVAQDMLQIVEKHAEYVAEQVLQATRDNSRQLVDCDSSDASPVSAEAKLQYWGFSYGTLLGSTFASMFPNRIGRVVLDGVVNDWDYKHSLGKGSLRDNERAMEAFYSYCLLSGPQVCPLAENNATSTVKIKERTQKIVRSLYHSPLSLTSAEGPGIITYSDVKSIIFSIIYQPLLGFELLGRLLSQIEIGHGEYIDWLSESTRHGHTLSCGVNGTVNPGIHAVDDVPTYAVLCSDGVDQQNIGLDDFVELWHGMQNISTAAGDVWAMLGMKCANWKIRASYKFDGPFGGNTSHPILFVSNTADPVTPLRSGRVMSSKFSESGLLINDQAGHCSFSDKNLCAFGKIKQYFQTGSLPASKTLCVPPPSAYSLNSTDPDSPFYDPTLDSYRSEPAEFEYTFEQQNMHDAVQTLRRVMAETDAFTFNGLIGNVKSRQVQRLALSKFRE</sequence>
<dbReference type="InterPro" id="IPR013595">
    <property type="entry name" value="Pept_S33_TAP-like_C"/>
</dbReference>
<evidence type="ECO:0000259" key="4">
    <source>
        <dbReference type="Pfam" id="PF08386"/>
    </source>
</evidence>
<comment type="similarity">
    <text evidence="1">Belongs to the peptidase S33 family.</text>
</comment>
<keyword evidence="3" id="KW-0812">Transmembrane</keyword>
<keyword evidence="6" id="KW-1185">Reference proteome</keyword>
<accession>A0A1Y2M170</accession>
<feature type="transmembrane region" description="Helical" evidence="3">
    <location>
        <begin position="20"/>
        <end position="38"/>
    </location>
</feature>
<dbReference type="GO" id="GO:0016787">
    <property type="term" value="F:hydrolase activity"/>
    <property type="evidence" value="ECO:0007669"/>
    <property type="project" value="UniProtKB-KW"/>
</dbReference>
<evidence type="ECO:0000256" key="2">
    <source>
        <dbReference type="ARBA" id="ARBA00022801"/>
    </source>
</evidence>